<evidence type="ECO:0000256" key="1">
    <source>
        <dbReference type="ARBA" id="ARBA00022734"/>
    </source>
</evidence>
<dbReference type="PANTHER" id="PTHR11346">
    <property type="entry name" value="GALECTIN"/>
    <property type="match status" value="1"/>
</dbReference>
<dbReference type="SMART" id="SM00276">
    <property type="entry name" value="GLECT"/>
    <property type="match status" value="1"/>
</dbReference>
<dbReference type="InterPro" id="IPR044156">
    <property type="entry name" value="Galectin-like"/>
</dbReference>
<evidence type="ECO:0000259" key="3">
    <source>
        <dbReference type="PROSITE" id="PS51304"/>
    </source>
</evidence>
<keyword evidence="5" id="KW-1185">Reference proteome</keyword>
<dbReference type="OrthoDB" id="6251307at2759"/>
<keyword evidence="1 2" id="KW-0430">Lectin</keyword>
<dbReference type="Gene3D" id="2.60.120.200">
    <property type="match status" value="1"/>
</dbReference>
<dbReference type="PROSITE" id="PS51304">
    <property type="entry name" value="GALECTIN"/>
    <property type="match status" value="1"/>
</dbReference>
<name>A0A212DGZ9_CEREH</name>
<dbReference type="PANTHER" id="PTHR11346:SF147">
    <property type="entry name" value="GALECTIN"/>
    <property type="match status" value="1"/>
</dbReference>
<dbReference type="SUPFAM" id="SSF49899">
    <property type="entry name" value="Concanavalin A-like lectins/glucanases"/>
    <property type="match status" value="1"/>
</dbReference>
<dbReference type="GO" id="GO:0030246">
    <property type="term" value="F:carbohydrate binding"/>
    <property type="evidence" value="ECO:0007669"/>
    <property type="project" value="UniProtKB-UniRule"/>
</dbReference>
<evidence type="ECO:0000256" key="2">
    <source>
        <dbReference type="RuleBase" id="RU102079"/>
    </source>
</evidence>
<organism evidence="4 5">
    <name type="scientific">Cervus elaphus hippelaphus</name>
    <name type="common">European red deer</name>
    <dbReference type="NCBI Taxonomy" id="46360"/>
    <lineage>
        <taxon>Eukaryota</taxon>
        <taxon>Metazoa</taxon>
        <taxon>Chordata</taxon>
        <taxon>Craniata</taxon>
        <taxon>Vertebrata</taxon>
        <taxon>Euteleostomi</taxon>
        <taxon>Mammalia</taxon>
        <taxon>Eutheria</taxon>
        <taxon>Laurasiatheria</taxon>
        <taxon>Artiodactyla</taxon>
        <taxon>Ruminantia</taxon>
        <taxon>Pecora</taxon>
        <taxon>Cervidae</taxon>
        <taxon>Cervinae</taxon>
        <taxon>Cervus</taxon>
    </lineage>
</organism>
<feature type="non-terminal residue" evidence="4">
    <location>
        <position position="1"/>
    </location>
</feature>
<protein>
    <recommendedName>
        <fullName evidence="2">Galectin</fullName>
    </recommendedName>
</protein>
<proteinExistence type="predicted"/>
<comment type="caution">
    <text evidence="4">The sequence shown here is derived from an EMBL/GenBank/DDBJ whole genome shotgun (WGS) entry which is preliminary data.</text>
</comment>
<dbReference type="AlphaFoldDB" id="A0A212DGZ9"/>
<dbReference type="SMART" id="SM00908">
    <property type="entry name" value="Gal-bind_lectin"/>
    <property type="match status" value="1"/>
</dbReference>
<dbReference type="InterPro" id="IPR001079">
    <property type="entry name" value="Galectin_CRD"/>
</dbReference>
<feature type="domain" description="Galectin" evidence="3">
    <location>
        <begin position="1"/>
        <end position="98"/>
    </location>
</feature>
<evidence type="ECO:0000313" key="4">
    <source>
        <dbReference type="EMBL" id="OWK17461.1"/>
    </source>
</evidence>
<dbReference type="Proteomes" id="UP000242450">
    <property type="component" value="Chromosome 2"/>
</dbReference>
<dbReference type="CDD" id="cd00070">
    <property type="entry name" value="GLECT"/>
    <property type="match status" value="1"/>
</dbReference>
<feature type="non-terminal residue" evidence="4">
    <location>
        <position position="123"/>
    </location>
</feature>
<accession>A0A212DGZ9</accession>
<gene>
    <name evidence="4" type="ORF">Celaphus_00013598</name>
</gene>
<dbReference type="InterPro" id="IPR013320">
    <property type="entry name" value="ConA-like_dom_sf"/>
</dbReference>
<sequence length="123" mass="13834">LGFSDTNNIAFHFSPRFEDNGYVVCNTRQNRSWGPEERKMQMPFQRGIRFELCFQVESWFKVMVNGNLFMQYAYCTPFHNVDTITIAGIVNVSTISFQVVLSPANPAPGSGPQPLCGTCCVDP</sequence>
<reference evidence="4 5" key="1">
    <citation type="journal article" date="2018" name="Mol. Genet. Genomics">
        <title>The red deer Cervus elaphus genome CerEla1.0: sequencing, annotating, genes, and chromosomes.</title>
        <authorList>
            <person name="Bana N.A."/>
            <person name="Nyiri A."/>
            <person name="Nagy J."/>
            <person name="Frank K."/>
            <person name="Nagy T."/>
            <person name="Steger V."/>
            <person name="Schiller M."/>
            <person name="Lakatos P."/>
            <person name="Sugar L."/>
            <person name="Horn P."/>
            <person name="Barta E."/>
            <person name="Orosz L."/>
        </authorList>
    </citation>
    <scope>NUCLEOTIDE SEQUENCE [LARGE SCALE GENOMIC DNA]</scope>
    <source>
        <strain evidence="4">Hungarian</strain>
    </source>
</reference>
<dbReference type="Pfam" id="PF00337">
    <property type="entry name" value="Gal-bind_lectin"/>
    <property type="match status" value="1"/>
</dbReference>
<evidence type="ECO:0000313" key="5">
    <source>
        <dbReference type="Proteomes" id="UP000242450"/>
    </source>
</evidence>
<dbReference type="EMBL" id="MKHE01000002">
    <property type="protein sequence ID" value="OWK17461.1"/>
    <property type="molecule type" value="Genomic_DNA"/>
</dbReference>